<dbReference type="Gene3D" id="4.10.220.110">
    <property type="match status" value="1"/>
</dbReference>
<dbReference type="AlphaFoldDB" id="A0A1E7WMF2"/>
<dbReference type="InterPro" id="IPR006531">
    <property type="entry name" value="Gp5/Vgr_OB"/>
</dbReference>
<protein>
    <submittedName>
        <fullName evidence="5">Phage-related baseplate assembly protein</fullName>
    </submittedName>
</protein>
<dbReference type="Gene3D" id="3.55.50.10">
    <property type="entry name" value="Baseplate protein-like domains"/>
    <property type="match status" value="1"/>
</dbReference>
<dbReference type="SUPFAM" id="SSF69279">
    <property type="entry name" value="Phage tail proteins"/>
    <property type="match status" value="2"/>
</dbReference>
<dbReference type="NCBIfam" id="TIGR03361">
    <property type="entry name" value="VI_Rhs_Vgr"/>
    <property type="match status" value="1"/>
</dbReference>
<dbReference type="Gene3D" id="2.40.50.230">
    <property type="entry name" value="Gp5 N-terminal domain"/>
    <property type="match status" value="1"/>
</dbReference>
<dbReference type="SUPFAM" id="SSF69349">
    <property type="entry name" value="Phage fibre proteins"/>
    <property type="match status" value="1"/>
</dbReference>
<sequence>MDSDDDFFSFMGLAKELVTSNRPLRLRLDLPGGINDDMLLPQRVMGTETLCGGIDYRVLCVSASAHLPLKQMIAVPAALDFVTDSGSVRSVCGIVTEAAAGDSDGGLASYQLVLRDALAILEKRINTRVFRDMNEVEIVQRILNEWRQKSPILGTSFAHEVDEAFAQREYPRREFTMQHNESDAAFIRRLLARRGIGWYIRTGGDGEAPLHMLVLFNNADSLRQNAAGTVRYHRDGATEERDAITSWTAVRTLQAGVVTRHSWDYRNPQGRDFMTADAVSGVDQGVSGNELAASLDDYQVLMPHAGDDNEDLCRLGQLRMSRHDYESKCFHGEGSVRDFCAGEYFTLADHPEVDGHAPEERDFVLTALRVHAQNNLPKALATRVERLFARSRWGMESADSLLSLEPTDVVASGPLRMHIQFTAVRRGVNIVPTYDARTDLPAAQMQSAIVVGPAGEEVHCDQLGRVKIRFPGTRAVDHEAAVGAGASDTEADSARVRVASNWAGNGPGSLQQCGTVGLPRVGTEVLVNFLGGDPDRPVIVGQMFNQGAEPAALSGVGDLPGNRYLSGTKSREVKGRRGNQIRFDDTSGQISAQLSSDHGCSELNIGFLTQSRFEGDAKIRGEGAELRTDKAIGLRGAHGVLISASAQIGAEGHFLEREELCRSANLGCQISDHLAQLAQKYSADSNDSSGLPLLAERISSWTDSEGNENARAPIVAVSAPAGHFVGSQDAIGLGAQSTIDLVSGSDSRISTGRNLLARASRSISMLAFKCGIKIVAASGSIRIQTHNGDIEITSLKKIKLIANENIEIQSPAIKIIAKGCQSHYGGGAITQESSGLHTIKSSKFLHKNGGDGDPEEFKFVHSDIEHDQQVIVKDFVTDVPAAGRRYRISVEDGQIIEGTTDENGMSEKFKSNIAFATYQIELLD</sequence>
<dbReference type="NCBIfam" id="TIGR01646">
    <property type="entry name" value="vgr_GE"/>
    <property type="match status" value="1"/>
</dbReference>
<dbReference type="SUPFAM" id="SSF69255">
    <property type="entry name" value="gp5 N-terminal domain-like"/>
    <property type="match status" value="1"/>
</dbReference>
<dbReference type="Pfam" id="PF13296">
    <property type="entry name" value="T6SS_Vgr"/>
    <property type="match status" value="1"/>
</dbReference>
<evidence type="ECO:0000313" key="6">
    <source>
        <dbReference type="Proteomes" id="UP000175989"/>
    </source>
</evidence>
<comment type="caution">
    <text evidence="5">The sequence shown here is derived from an EMBL/GenBank/DDBJ whole genome shotgun (WGS) entry which is preliminary data.</text>
</comment>
<dbReference type="InterPro" id="IPR018769">
    <property type="entry name" value="VgrG2_DUF2345"/>
</dbReference>
<evidence type="ECO:0000259" key="2">
    <source>
        <dbReference type="Pfam" id="PF04717"/>
    </source>
</evidence>
<dbReference type="Pfam" id="PF04717">
    <property type="entry name" value="Phage_base_V"/>
    <property type="match status" value="1"/>
</dbReference>
<accession>A0A1E7WMF2</accession>
<proteinExistence type="inferred from homology"/>
<keyword evidence="6" id="KW-1185">Reference proteome</keyword>
<feature type="domain" description="Putative type VI secretion system Rhs element associated Vgr" evidence="4">
    <location>
        <begin position="571"/>
        <end position="678"/>
    </location>
</feature>
<evidence type="ECO:0000313" key="5">
    <source>
        <dbReference type="EMBL" id="OFA00233.1"/>
    </source>
</evidence>
<reference evidence="6" key="1">
    <citation type="journal article" date="2016" name="Front. Microbiol.">
        <title>Molecular Keys to the Janthinobacterium and Duganella spp. Interaction with the Plant Pathogen Fusarium graminearum.</title>
        <authorList>
            <person name="Haack F.S."/>
            <person name="Poehlein A."/>
            <person name="Kroger C."/>
            <person name="Voigt C.A."/>
            <person name="Piepenbring M."/>
            <person name="Bode H.B."/>
            <person name="Daniel R."/>
            <person name="Schafer W."/>
            <person name="Streit W.R."/>
        </authorList>
    </citation>
    <scope>NUCLEOTIDE SEQUENCE [LARGE SCALE GENOMIC DNA]</scope>
    <source>
        <strain evidence="6">T54</strain>
    </source>
</reference>
<feature type="domain" description="Gp5/Type VI secretion system Vgr protein OB-fold" evidence="2">
    <location>
        <begin position="489"/>
        <end position="544"/>
    </location>
</feature>
<dbReference type="InterPro" id="IPR006533">
    <property type="entry name" value="T6SS_Vgr_RhsGE"/>
</dbReference>
<evidence type="ECO:0000256" key="1">
    <source>
        <dbReference type="ARBA" id="ARBA00005558"/>
    </source>
</evidence>
<dbReference type="Proteomes" id="UP000175989">
    <property type="component" value="Unassembled WGS sequence"/>
</dbReference>
<name>A0A1E7WMF2_9BURK</name>
<feature type="domain" description="DUF2345" evidence="3">
    <location>
        <begin position="706"/>
        <end position="846"/>
    </location>
</feature>
<dbReference type="EMBL" id="LROM01000084">
    <property type="protein sequence ID" value="OFA00233.1"/>
    <property type="molecule type" value="Genomic_DNA"/>
</dbReference>
<evidence type="ECO:0000259" key="3">
    <source>
        <dbReference type="Pfam" id="PF10106"/>
    </source>
</evidence>
<gene>
    <name evidence="5" type="ORF">DUPY_24370</name>
</gene>
<dbReference type="RefSeq" id="WP_229255340.1">
    <property type="nucleotide sequence ID" value="NZ_LROM01000084.1"/>
</dbReference>
<dbReference type="Pfam" id="PF05954">
    <property type="entry name" value="Phage_GPD"/>
    <property type="match status" value="1"/>
</dbReference>
<comment type="similarity">
    <text evidence="1">Belongs to the VgrG protein family.</text>
</comment>
<dbReference type="InterPro" id="IPR017847">
    <property type="entry name" value="T6SS_RhsGE_Vgr_subset"/>
</dbReference>
<dbReference type="InterPro" id="IPR028244">
    <property type="entry name" value="T6SS_Rhs_Vgr_dom"/>
</dbReference>
<dbReference type="InterPro" id="IPR037026">
    <property type="entry name" value="Vgr_OB-fold_dom_sf"/>
</dbReference>
<dbReference type="Gene3D" id="2.30.110.50">
    <property type="match status" value="1"/>
</dbReference>
<dbReference type="Pfam" id="PF10106">
    <property type="entry name" value="DUF2345"/>
    <property type="match status" value="1"/>
</dbReference>
<organism evidence="5 6">
    <name type="scientific">Duganella phyllosphaerae</name>
    <dbReference type="NCBI Taxonomy" id="762836"/>
    <lineage>
        <taxon>Bacteria</taxon>
        <taxon>Pseudomonadati</taxon>
        <taxon>Pseudomonadota</taxon>
        <taxon>Betaproteobacteria</taxon>
        <taxon>Burkholderiales</taxon>
        <taxon>Oxalobacteraceae</taxon>
        <taxon>Telluria group</taxon>
        <taxon>Duganella</taxon>
    </lineage>
</organism>
<dbReference type="PATRIC" id="fig|762836.4.peg.2515"/>
<evidence type="ECO:0000259" key="4">
    <source>
        <dbReference type="Pfam" id="PF13296"/>
    </source>
</evidence>